<dbReference type="PANTHER" id="PTHR24148">
    <property type="entry name" value="ANKYRIN REPEAT DOMAIN-CONTAINING PROTEIN 39 HOMOLOG-RELATED"/>
    <property type="match status" value="1"/>
</dbReference>
<evidence type="ECO:0000259" key="1">
    <source>
        <dbReference type="Pfam" id="PF06985"/>
    </source>
</evidence>
<comment type="caution">
    <text evidence="2">The sequence shown here is derived from an EMBL/GenBank/DDBJ whole genome shotgun (WGS) entry which is preliminary data.</text>
</comment>
<feature type="domain" description="Heterokaryon incompatibility" evidence="1">
    <location>
        <begin position="99"/>
        <end position="250"/>
    </location>
</feature>
<keyword evidence="3" id="KW-1185">Reference proteome</keyword>
<dbReference type="EMBL" id="JAULSU010000004">
    <property type="protein sequence ID" value="KAK0620618.1"/>
    <property type="molecule type" value="Genomic_DNA"/>
</dbReference>
<protein>
    <submittedName>
        <fullName evidence="2">Heterokaryon incompatibility protein-domain-containing protein</fullName>
    </submittedName>
</protein>
<gene>
    <name evidence="2" type="ORF">B0T14DRAFT_432442</name>
</gene>
<evidence type="ECO:0000313" key="2">
    <source>
        <dbReference type="EMBL" id="KAK0620618.1"/>
    </source>
</evidence>
<dbReference type="AlphaFoldDB" id="A0AA40C106"/>
<accession>A0AA40C106</accession>
<dbReference type="Pfam" id="PF06985">
    <property type="entry name" value="HET"/>
    <property type="match status" value="1"/>
</dbReference>
<feature type="non-terminal residue" evidence="2">
    <location>
        <position position="379"/>
    </location>
</feature>
<sequence length="379" mass="42119">MEPHSTYSLSWPPGVPYINQSSAPSKSAFVQPCKQHEFGADHTAVPDASPHSEHVLSTIHENELSSNEFRLLCLTAEQSDDFPVRISLETYEDERYPEYECVSYTWGGEDGDDTLCRPAYIGPYWDVSLQTKNCWNMLTFLRPERGHRLIWVDAICINQQNVRERSAQVAKMGAIYSNCRRVVVYLGDDMANKTPGDYPVRGWIEDVVSLGSTTTSSSSSSSSAPSGHTKIDFAPILKRRYFSRAWIVQELLLSPQVAIQVGNTEIRLDSSTPWPDARQWSYTAVPWMQYVSKARISKNSFSDLIEMTADSSASDSRDKAFALLGLVSAPSAPRPDYSLPPLHIAVGIAAYCLLSERYPGVLQWASANPAGIGLPSWAP</sequence>
<proteinExistence type="predicted"/>
<evidence type="ECO:0000313" key="3">
    <source>
        <dbReference type="Proteomes" id="UP001175000"/>
    </source>
</evidence>
<dbReference type="InterPro" id="IPR010730">
    <property type="entry name" value="HET"/>
</dbReference>
<dbReference type="PANTHER" id="PTHR24148:SF81">
    <property type="entry name" value="HETEROKARYON INCOMPATIBILITY DOMAIN-CONTAINING PROTEIN"/>
    <property type="match status" value="1"/>
</dbReference>
<name>A0AA40C106_9PEZI</name>
<dbReference type="InterPro" id="IPR052895">
    <property type="entry name" value="HetReg/Transcr_Mod"/>
</dbReference>
<dbReference type="Proteomes" id="UP001175000">
    <property type="component" value="Unassembled WGS sequence"/>
</dbReference>
<reference evidence="2" key="1">
    <citation type="submission" date="2023-06" db="EMBL/GenBank/DDBJ databases">
        <title>Genome-scale phylogeny and comparative genomics of the fungal order Sordariales.</title>
        <authorList>
            <consortium name="Lawrence Berkeley National Laboratory"/>
            <person name="Hensen N."/>
            <person name="Bonometti L."/>
            <person name="Westerberg I."/>
            <person name="Brannstrom I.O."/>
            <person name="Guillou S."/>
            <person name="Cros-Aarteil S."/>
            <person name="Calhoun S."/>
            <person name="Haridas S."/>
            <person name="Kuo A."/>
            <person name="Mondo S."/>
            <person name="Pangilinan J."/>
            <person name="Riley R."/>
            <person name="Labutti K."/>
            <person name="Andreopoulos B."/>
            <person name="Lipzen A."/>
            <person name="Chen C."/>
            <person name="Yanf M."/>
            <person name="Daum C."/>
            <person name="Ng V."/>
            <person name="Clum A."/>
            <person name="Steindorff A."/>
            <person name="Ohm R."/>
            <person name="Martin F."/>
            <person name="Silar P."/>
            <person name="Natvig D."/>
            <person name="Lalanne C."/>
            <person name="Gautier V."/>
            <person name="Ament-Velasquez S.L."/>
            <person name="Kruys A."/>
            <person name="Hutchinson M.I."/>
            <person name="Powell A.J."/>
            <person name="Barry K."/>
            <person name="Miller A.N."/>
            <person name="Grigoriev I.V."/>
            <person name="Debuchy R."/>
            <person name="Gladieux P."/>
            <person name="Thoren M.H."/>
            <person name="Johannesson H."/>
        </authorList>
    </citation>
    <scope>NUCLEOTIDE SEQUENCE</scope>
    <source>
        <strain evidence="2">CBS 606.72</strain>
    </source>
</reference>
<organism evidence="2 3">
    <name type="scientific">Immersiella caudata</name>
    <dbReference type="NCBI Taxonomy" id="314043"/>
    <lineage>
        <taxon>Eukaryota</taxon>
        <taxon>Fungi</taxon>
        <taxon>Dikarya</taxon>
        <taxon>Ascomycota</taxon>
        <taxon>Pezizomycotina</taxon>
        <taxon>Sordariomycetes</taxon>
        <taxon>Sordariomycetidae</taxon>
        <taxon>Sordariales</taxon>
        <taxon>Lasiosphaeriaceae</taxon>
        <taxon>Immersiella</taxon>
    </lineage>
</organism>